<name>A0AAE0NPR9_9PEZI</name>
<dbReference type="InterPro" id="IPR029058">
    <property type="entry name" value="AB_hydrolase_fold"/>
</dbReference>
<gene>
    <name evidence="3" type="ORF">B0H63DRAFT_182060</name>
</gene>
<dbReference type="PANTHER" id="PTHR12277">
    <property type="entry name" value="ALPHA/BETA HYDROLASE DOMAIN-CONTAINING PROTEIN"/>
    <property type="match status" value="1"/>
</dbReference>
<reference evidence="3" key="2">
    <citation type="submission" date="2023-06" db="EMBL/GenBank/DDBJ databases">
        <authorList>
            <consortium name="Lawrence Berkeley National Laboratory"/>
            <person name="Haridas S."/>
            <person name="Hensen N."/>
            <person name="Bonometti L."/>
            <person name="Westerberg I."/>
            <person name="Brannstrom I.O."/>
            <person name="Guillou S."/>
            <person name="Cros-Aarteil S."/>
            <person name="Calhoun S."/>
            <person name="Kuo A."/>
            <person name="Mondo S."/>
            <person name="Pangilinan J."/>
            <person name="Riley R."/>
            <person name="LaButti K."/>
            <person name="Andreopoulos B."/>
            <person name="Lipzen A."/>
            <person name="Chen C."/>
            <person name="Yanf M."/>
            <person name="Daum C."/>
            <person name="Ng V."/>
            <person name="Clum A."/>
            <person name="Steindorff A."/>
            <person name="Ohm R."/>
            <person name="Martin F."/>
            <person name="Silar P."/>
            <person name="Natvig D."/>
            <person name="Lalanne C."/>
            <person name="Gautier V."/>
            <person name="Ament-velasquez S.L."/>
            <person name="Kruys A."/>
            <person name="Hutchinson M.I."/>
            <person name="Powell A.J."/>
            <person name="Barry K."/>
            <person name="Miller A.N."/>
            <person name="Grigoriev I.V."/>
            <person name="Debuchy R."/>
            <person name="Gladieux P."/>
            <person name="Thoren M.H."/>
            <person name="Johannesson H."/>
        </authorList>
    </citation>
    <scope>NUCLEOTIDE SEQUENCE</scope>
    <source>
        <strain evidence="3">CBS 232.78</strain>
    </source>
</reference>
<dbReference type="SUPFAM" id="SSF53474">
    <property type="entry name" value="alpha/beta-Hydrolases"/>
    <property type="match status" value="1"/>
</dbReference>
<dbReference type="InterPro" id="IPR000073">
    <property type="entry name" value="AB_hydrolase_1"/>
</dbReference>
<keyword evidence="1" id="KW-0472">Membrane</keyword>
<dbReference type="Pfam" id="PF00561">
    <property type="entry name" value="Abhydrolase_1"/>
    <property type="match status" value="1"/>
</dbReference>
<keyword evidence="1" id="KW-1133">Transmembrane helix</keyword>
<keyword evidence="3" id="KW-0378">Hydrolase</keyword>
<dbReference type="Gene3D" id="3.40.50.1820">
    <property type="entry name" value="alpha/beta hydrolase"/>
    <property type="match status" value="1"/>
</dbReference>
<evidence type="ECO:0000313" key="3">
    <source>
        <dbReference type="EMBL" id="KAK3385385.1"/>
    </source>
</evidence>
<reference evidence="3" key="1">
    <citation type="journal article" date="2023" name="Mol. Phylogenet. Evol.">
        <title>Genome-scale phylogeny and comparative genomics of the fungal order Sordariales.</title>
        <authorList>
            <person name="Hensen N."/>
            <person name="Bonometti L."/>
            <person name="Westerberg I."/>
            <person name="Brannstrom I.O."/>
            <person name="Guillou S."/>
            <person name="Cros-Aarteil S."/>
            <person name="Calhoun S."/>
            <person name="Haridas S."/>
            <person name="Kuo A."/>
            <person name="Mondo S."/>
            <person name="Pangilinan J."/>
            <person name="Riley R."/>
            <person name="LaButti K."/>
            <person name="Andreopoulos B."/>
            <person name="Lipzen A."/>
            <person name="Chen C."/>
            <person name="Yan M."/>
            <person name="Daum C."/>
            <person name="Ng V."/>
            <person name="Clum A."/>
            <person name="Steindorff A."/>
            <person name="Ohm R.A."/>
            <person name="Martin F."/>
            <person name="Silar P."/>
            <person name="Natvig D.O."/>
            <person name="Lalanne C."/>
            <person name="Gautier V."/>
            <person name="Ament-Velasquez S.L."/>
            <person name="Kruys A."/>
            <person name="Hutchinson M.I."/>
            <person name="Powell A.J."/>
            <person name="Barry K."/>
            <person name="Miller A.N."/>
            <person name="Grigoriev I.V."/>
            <person name="Debuchy R."/>
            <person name="Gladieux P."/>
            <person name="Hiltunen Thoren M."/>
            <person name="Johannesson H."/>
        </authorList>
    </citation>
    <scope>NUCLEOTIDE SEQUENCE</scope>
    <source>
        <strain evidence="3">CBS 232.78</strain>
    </source>
</reference>
<proteinExistence type="predicted"/>
<dbReference type="AlphaFoldDB" id="A0AAE0NPR9"/>
<accession>A0AAE0NPR9</accession>
<dbReference type="Proteomes" id="UP001285441">
    <property type="component" value="Unassembled WGS sequence"/>
</dbReference>
<dbReference type="GO" id="GO:0016787">
    <property type="term" value="F:hydrolase activity"/>
    <property type="evidence" value="ECO:0007669"/>
    <property type="project" value="UniProtKB-KW"/>
</dbReference>
<evidence type="ECO:0000256" key="1">
    <source>
        <dbReference type="SAM" id="Phobius"/>
    </source>
</evidence>
<sequence>MPTSDSSGSRPYRLATGLAVAVPLGLYGAFLGLGAIPFFQRHFIYAHKIHTLWWHDVNGPQHWGFAKNQVTPFSIQTSDGESLYAWHILPLPLYAQHEAQLAAQSSGFCQDITKTDSFRLLREDPDARLIIYFHGNAGHIAQAIRPASYHALTDTSSYHVLAIDYRGFGHSTGSPTEAGLIIDATAAVQWALEEAGVPASKIVLLGHSIGTAVTCAAFEHFAKKGIDFAGVVLVAAFSSLPQMLSGYAIAGWVPVLAPFKAWPWMLEKVQRCIVDKWESAHRLQEVAGLIRARDGRLRLHLVHAKNDWDIPCHEDDILFAAAVSGATQQNRDHKALADEKASRTANKGKDAFVATWRDGDVVIRQELYPHGGHNDIMYYAPVLMAVMRSFGQVDDSP</sequence>
<keyword evidence="4" id="KW-1185">Reference proteome</keyword>
<feature type="transmembrane region" description="Helical" evidence="1">
    <location>
        <begin position="12"/>
        <end position="39"/>
    </location>
</feature>
<feature type="domain" description="AB hydrolase-1" evidence="2">
    <location>
        <begin position="129"/>
        <end position="239"/>
    </location>
</feature>
<evidence type="ECO:0000313" key="4">
    <source>
        <dbReference type="Proteomes" id="UP001285441"/>
    </source>
</evidence>
<protein>
    <submittedName>
        <fullName evidence="3">Alpha/Beta hydrolase protein</fullName>
    </submittedName>
</protein>
<organism evidence="3 4">
    <name type="scientific">Podospora didyma</name>
    <dbReference type="NCBI Taxonomy" id="330526"/>
    <lineage>
        <taxon>Eukaryota</taxon>
        <taxon>Fungi</taxon>
        <taxon>Dikarya</taxon>
        <taxon>Ascomycota</taxon>
        <taxon>Pezizomycotina</taxon>
        <taxon>Sordariomycetes</taxon>
        <taxon>Sordariomycetidae</taxon>
        <taxon>Sordariales</taxon>
        <taxon>Podosporaceae</taxon>
        <taxon>Podospora</taxon>
    </lineage>
</organism>
<evidence type="ECO:0000259" key="2">
    <source>
        <dbReference type="Pfam" id="PF00561"/>
    </source>
</evidence>
<dbReference type="PANTHER" id="PTHR12277:SF81">
    <property type="entry name" value="PROTEIN ABHD13"/>
    <property type="match status" value="1"/>
</dbReference>
<comment type="caution">
    <text evidence="3">The sequence shown here is derived from an EMBL/GenBank/DDBJ whole genome shotgun (WGS) entry which is preliminary data.</text>
</comment>
<keyword evidence="1" id="KW-0812">Transmembrane</keyword>
<dbReference type="EMBL" id="JAULSW010000004">
    <property type="protein sequence ID" value="KAK3385385.1"/>
    <property type="molecule type" value="Genomic_DNA"/>
</dbReference>